<feature type="transmembrane region" description="Helical" evidence="1">
    <location>
        <begin position="21"/>
        <end position="41"/>
    </location>
</feature>
<feature type="transmembrane region" description="Helical" evidence="1">
    <location>
        <begin position="47"/>
        <end position="65"/>
    </location>
</feature>
<protein>
    <submittedName>
        <fullName evidence="2">2TM domain</fullName>
    </submittedName>
</protein>
<keyword evidence="1" id="KW-1133">Transmembrane helix</keyword>
<evidence type="ECO:0000256" key="1">
    <source>
        <dbReference type="SAM" id="Phobius"/>
    </source>
</evidence>
<proteinExistence type="predicted"/>
<dbReference type="AlphaFoldDB" id="A0A1C3XQN2"/>
<keyword evidence="3" id="KW-1185">Reference proteome</keyword>
<evidence type="ECO:0000313" key="3">
    <source>
        <dbReference type="Proteomes" id="UP000199184"/>
    </source>
</evidence>
<keyword evidence="1" id="KW-0472">Membrane</keyword>
<sequence>MDDRRELTSAPNVVSEWLAKLPRPLATALTVSAFLILINLFTGSKIWFHWPVAAILFGVVLRMVLGQRPESDSKTER</sequence>
<organism evidence="2 3">
    <name type="scientific">Bradyrhizobium shewense</name>
    <dbReference type="NCBI Taxonomy" id="1761772"/>
    <lineage>
        <taxon>Bacteria</taxon>
        <taxon>Pseudomonadati</taxon>
        <taxon>Pseudomonadota</taxon>
        <taxon>Alphaproteobacteria</taxon>
        <taxon>Hyphomicrobiales</taxon>
        <taxon>Nitrobacteraceae</taxon>
        <taxon>Bradyrhizobium</taxon>
    </lineage>
</organism>
<name>A0A1C3XQN2_9BRAD</name>
<dbReference type="Proteomes" id="UP000199184">
    <property type="component" value="Unassembled WGS sequence"/>
</dbReference>
<accession>A0A1C3XQN2</accession>
<dbReference type="EMBL" id="FMAI01000028">
    <property type="protein sequence ID" value="SCB54582.1"/>
    <property type="molecule type" value="Genomic_DNA"/>
</dbReference>
<evidence type="ECO:0000313" key="2">
    <source>
        <dbReference type="EMBL" id="SCB54582.1"/>
    </source>
</evidence>
<gene>
    <name evidence="2" type="ORF">GA0061098_102818</name>
</gene>
<reference evidence="3" key="1">
    <citation type="submission" date="2016-08" db="EMBL/GenBank/DDBJ databases">
        <authorList>
            <person name="Varghese N."/>
            <person name="Submissions Spin"/>
        </authorList>
    </citation>
    <scope>NUCLEOTIDE SEQUENCE [LARGE SCALE GENOMIC DNA]</scope>
    <source>
        <strain evidence="3">ERR11</strain>
    </source>
</reference>
<keyword evidence="1" id="KW-0812">Transmembrane</keyword>